<dbReference type="InterPro" id="IPR051679">
    <property type="entry name" value="DASS-Related_Transporters"/>
</dbReference>
<sequence>MKKIKFPSAQTVLLLIAAFVALLTWVIPSGQYDRLAYNKEDNSFINTTQEKLIILEASQKTLDDLQVKIPLEKFTSGAIYKAISIPGTYQKLEARPQGFIPFILAPLKGIIQVADIIILVLFIGGLVAIVNFTGAFEAGISRLSILLKGKEFILIIVVTTLIALGGTTFGLAEETIAFYPILIPIFIAAKYDAIVALASIYIGSSIGTMVSTINPFSTIIASNSAGINWTNGIEGRVIMLIIGLVICILYIIRYAQKVKKDPSKSIIFDQKESIEKRFSFQNSSETINFTFRLKLVLTIFILCFVIMVYGVSNLDWWFIEMTGVFFVGGLLIGFICRINETIFVDTFIKGANELLSVAFIIGLARGVTILMEDGLISDTLLFYSSSFTNGMNKGLFINSMLFVYSGLSFFIPSSSGMAVLTMPIMSPLADTVSLGREHVVNTYLIGMGLFNFINPTGLILASLAIVKVGYDKWLKFVIPLVLILTLVSMIFLTISVYL</sequence>
<feature type="transmembrane region" description="Helical" evidence="6">
    <location>
        <begin position="401"/>
        <end position="424"/>
    </location>
</feature>
<dbReference type="PANTHER" id="PTHR43652:SF6">
    <property type="entry name" value="ARGININE REPRESSOR"/>
    <property type="match status" value="1"/>
</dbReference>
<dbReference type="AlphaFoldDB" id="A0A2S7KVH5"/>
<comment type="caution">
    <text evidence="7">The sequence shown here is derived from an EMBL/GenBank/DDBJ whole genome shotgun (WGS) entry which is preliminary data.</text>
</comment>
<evidence type="ECO:0000256" key="3">
    <source>
        <dbReference type="ARBA" id="ARBA00022692"/>
    </source>
</evidence>
<feature type="transmembrane region" description="Helical" evidence="6">
    <location>
        <begin position="473"/>
        <end position="497"/>
    </location>
</feature>
<dbReference type="OrthoDB" id="255482at2"/>
<feature type="transmembrane region" description="Helical" evidence="6">
    <location>
        <begin position="178"/>
        <end position="201"/>
    </location>
</feature>
<feature type="transmembrane region" description="Helical" evidence="6">
    <location>
        <begin position="291"/>
        <end position="310"/>
    </location>
</feature>
<gene>
    <name evidence="7" type="ORF">BST83_04545</name>
</gene>
<dbReference type="InterPro" id="IPR018385">
    <property type="entry name" value="C4_dicarb_anaerob_car-like"/>
</dbReference>
<dbReference type="RefSeq" id="WP_104808765.1">
    <property type="nucleotide sequence ID" value="NZ_MQUA01000013.1"/>
</dbReference>
<evidence type="ECO:0000313" key="8">
    <source>
        <dbReference type="Proteomes" id="UP000239522"/>
    </source>
</evidence>
<protein>
    <recommendedName>
        <fullName evidence="9">C4-dicarboxylate ABC transporter</fullName>
    </recommendedName>
</protein>
<reference evidence="7 8" key="1">
    <citation type="submission" date="2016-11" db="EMBL/GenBank/DDBJ databases">
        <title>Trade-off between light-utilization and light-protection in marine flavobacteria.</title>
        <authorList>
            <person name="Kumagai Y."/>
        </authorList>
    </citation>
    <scope>NUCLEOTIDE SEQUENCE [LARGE SCALE GENOMIC DNA]</scope>
    <source>
        <strain evidence="7 8">ATCC 700397</strain>
    </source>
</reference>
<dbReference type="Pfam" id="PF03606">
    <property type="entry name" value="DcuC"/>
    <property type="match status" value="1"/>
</dbReference>
<dbReference type="EMBL" id="MQUA01000013">
    <property type="protein sequence ID" value="PQB06513.1"/>
    <property type="molecule type" value="Genomic_DNA"/>
</dbReference>
<keyword evidence="2" id="KW-1003">Cell membrane</keyword>
<keyword evidence="4 6" id="KW-1133">Transmembrane helix</keyword>
<organism evidence="7 8">
    <name type="scientific">Polaribacter filamentus</name>
    <dbReference type="NCBI Taxonomy" id="53483"/>
    <lineage>
        <taxon>Bacteria</taxon>
        <taxon>Pseudomonadati</taxon>
        <taxon>Bacteroidota</taxon>
        <taxon>Flavobacteriia</taxon>
        <taxon>Flavobacteriales</taxon>
        <taxon>Flavobacteriaceae</taxon>
    </lineage>
</organism>
<feature type="transmembrane region" description="Helical" evidence="6">
    <location>
        <begin position="116"/>
        <end position="140"/>
    </location>
</feature>
<feature type="transmembrane region" description="Helical" evidence="6">
    <location>
        <begin position="237"/>
        <end position="255"/>
    </location>
</feature>
<keyword evidence="5 6" id="KW-0472">Membrane</keyword>
<feature type="transmembrane region" description="Helical" evidence="6">
    <location>
        <begin position="316"/>
        <end position="336"/>
    </location>
</feature>
<accession>A0A2S7KVH5</accession>
<name>A0A2S7KVH5_9FLAO</name>
<keyword evidence="3 6" id="KW-0812">Transmembrane</keyword>
<evidence type="ECO:0000256" key="4">
    <source>
        <dbReference type="ARBA" id="ARBA00022989"/>
    </source>
</evidence>
<evidence type="ECO:0000256" key="1">
    <source>
        <dbReference type="ARBA" id="ARBA00004651"/>
    </source>
</evidence>
<evidence type="ECO:0000256" key="6">
    <source>
        <dbReference type="SAM" id="Phobius"/>
    </source>
</evidence>
<proteinExistence type="predicted"/>
<evidence type="ECO:0000256" key="2">
    <source>
        <dbReference type="ARBA" id="ARBA00022475"/>
    </source>
</evidence>
<comment type="subcellular location">
    <subcellularLocation>
        <location evidence="1">Cell membrane</location>
        <topology evidence="1">Multi-pass membrane protein</topology>
    </subcellularLocation>
</comment>
<dbReference type="PANTHER" id="PTHR43652">
    <property type="entry name" value="BASIC AMINO ACID ANTIPORTER YFCC-RELATED"/>
    <property type="match status" value="1"/>
</dbReference>
<feature type="transmembrane region" description="Helical" evidence="6">
    <location>
        <begin position="152"/>
        <end position="172"/>
    </location>
</feature>
<keyword evidence="8" id="KW-1185">Reference proteome</keyword>
<feature type="transmembrane region" description="Helical" evidence="6">
    <location>
        <begin position="444"/>
        <end position="466"/>
    </location>
</feature>
<dbReference type="Proteomes" id="UP000239522">
    <property type="component" value="Unassembled WGS sequence"/>
</dbReference>
<evidence type="ECO:0008006" key="9">
    <source>
        <dbReference type="Google" id="ProtNLM"/>
    </source>
</evidence>
<dbReference type="GO" id="GO:0005886">
    <property type="term" value="C:plasma membrane"/>
    <property type="evidence" value="ECO:0007669"/>
    <property type="project" value="UniProtKB-SubCell"/>
</dbReference>
<evidence type="ECO:0000256" key="5">
    <source>
        <dbReference type="ARBA" id="ARBA00023136"/>
    </source>
</evidence>
<evidence type="ECO:0000313" key="7">
    <source>
        <dbReference type="EMBL" id="PQB06513.1"/>
    </source>
</evidence>